<sequence length="98" mass="10602">MLPTCRSGLSAAVCARGLCVRRPEASARFSGEGSTIYVMYGPLYVHTDNKAPLSKLAVKFLVIHGVGRRRVFGYPEFRLDLVTDASDGTAVGRCRQGP</sequence>
<proteinExistence type="predicted"/>
<dbReference type="AlphaFoldDB" id="A0A4C1VHD3"/>
<comment type="caution">
    <text evidence="1">The sequence shown here is derived from an EMBL/GenBank/DDBJ whole genome shotgun (WGS) entry which is preliminary data.</text>
</comment>
<organism evidence="1 2">
    <name type="scientific">Eumeta variegata</name>
    <name type="common">Bagworm moth</name>
    <name type="synonym">Eumeta japonica</name>
    <dbReference type="NCBI Taxonomy" id="151549"/>
    <lineage>
        <taxon>Eukaryota</taxon>
        <taxon>Metazoa</taxon>
        <taxon>Ecdysozoa</taxon>
        <taxon>Arthropoda</taxon>
        <taxon>Hexapoda</taxon>
        <taxon>Insecta</taxon>
        <taxon>Pterygota</taxon>
        <taxon>Neoptera</taxon>
        <taxon>Endopterygota</taxon>
        <taxon>Lepidoptera</taxon>
        <taxon>Glossata</taxon>
        <taxon>Ditrysia</taxon>
        <taxon>Tineoidea</taxon>
        <taxon>Psychidae</taxon>
        <taxon>Oiketicinae</taxon>
        <taxon>Eumeta</taxon>
    </lineage>
</organism>
<dbReference type="EMBL" id="BGZK01000329">
    <property type="protein sequence ID" value="GBP37155.1"/>
    <property type="molecule type" value="Genomic_DNA"/>
</dbReference>
<name>A0A4C1VHD3_EUMVA</name>
<protein>
    <submittedName>
        <fullName evidence="1">Uncharacterized protein</fullName>
    </submittedName>
</protein>
<evidence type="ECO:0000313" key="2">
    <source>
        <dbReference type="Proteomes" id="UP000299102"/>
    </source>
</evidence>
<reference evidence="1 2" key="1">
    <citation type="journal article" date="2019" name="Commun. Biol.">
        <title>The bagworm genome reveals a unique fibroin gene that provides high tensile strength.</title>
        <authorList>
            <person name="Kono N."/>
            <person name="Nakamura H."/>
            <person name="Ohtoshi R."/>
            <person name="Tomita M."/>
            <person name="Numata K."/>
            <person name="Arakawa K."/>
        </authorList>
    </citation>
    <scope>NUCLEOTIDE SEQUENCE [LARGE SCALE GENOMIC DNA]</scope>
</reference>
<keyword evidence="2" id="KW-1185">Reference proteome</keyword>
<dbReference type="Proteomes" id="UP000299102">
    <property type="component" value="Unassembled WGS sequence"/>
</dbReference>
<evidence type="ECO:0000313" key="1">
    <source>
        <dbReference type="EMBL" id="GBP37155.1"/>
    </source>
</evidence>
<accession>A0A4C1VHD3</accession>
<gene>
    <name evidence="1" type="ORF">EVAR_24287_1</name>
</gene>